<evidence type="ECO:0000256" key="8">
    <source>
        <dbReference type="ARBA" id="ARBA00044637"/>
    </source>
</evidence>
<feature type="non-terminal residue" evidence="17">
    <location>
        <position position="1"/>
    </location>
</feature>
<comment type="catalytic activity">
    <reaction evidence="10">
        <text>D-xylose(out) = D-xylose(in)</text>
        <dbReference type="Rhea" id="RHEA:78427"/>
        <dbReference type="ChEBI" id="CHEBI:53455"/>
    </reaction>
    <physiologicalReaction direction="left-to-right" evidence="10">
        <dbReference type="Rhea" id="RHEA:78428"/>
    </physiologicalReaction>
</comment>
<dbReference type="InterPro" id="IPR003663">
    <property type="entry name" value="Sugar/inositol_transpt"/>
</dbReference>
<feature type="transmembrane region" description="Helical" evidence="15">
    <location>
        <begin position="20"/>
        <end position="42"/>
    </location>
</feature>
<evidence type="ECO:0000313" key="17">
    <source>
        <dbReference type="EMBL" id="CDJ63843.1"/>
    </source>
</evidence>
<feature type="transmembrane region" description="Helical" evidence="15">
    <location>
        <begin position="84"/>
        <end position="104"/>
    </location>
</feature>
<dbReference type="RefSeq" id="XP_013439168.1">
    <property type="nucleotide sequence ID" value="XM_013583714.1"/>
</dbReference>
<dbReference type="GeneID" id="25475428"/>
<dbReference type="InterPro" id="IPR036259">
    <property type="entry name" value="MFS_trans_sf"/>
</dbReference>
<feature type="transmembrane region" description="Helical" evidence="15">
    <location>
        <begin position="116"/>
        <end position="140"/>
    </location>
</feature>
<keyword evidence="18" id="KW-1185">Reference proteome</keyword>
<keyword evidence="7 15" id="KW-0472">Membrane</keyword>
<comment type="subcellular location">
    <subcellularLocation>
        <location evidence="1">Membrane</location>
        <topology evidence="1">Multi-pass membrane protein</topology>
    </subcellularLocation>
</comment>
<evidence type="ECO:0000256" key="5">
    <source>
        <dbReference type="ARBA" id="ARBA00022692"/>
    </source>
</evidence>
<feature type="transmembrane region" description="Helical" evidence="15">
    <location>
        <begin position="238"/>
        <end position="262"/>
    </location>
</feature>
<comment type="similarity">
    <text evidence="2">Belongs to the major facilitator superfamily. Sugar transporter (TC 2.A.1.1) family.</text>
</comment>
<dbReference type="PROSITE" id="PS50850">
    <property type="entry name" value="MFS"/>
    <property type="match status" value="1"/>
</dbReference>
<evidence type="ECO:0000256" key="15">
    <source>
        <dbReference type="SAM" id="Phobius"/>
    </source>
</evidence>
<dbReference type="PROSITE" id="PS00217">
    <property type="entry name" value="SUGAR_TRANSPORT_2"/>
    <property type="match status" value="1"/>
</dbReference>
<dbReference type="OrthoDB" id="330209at2759"/>
<reference evidence="17" key="1">
    <citation type="submission" date="2013-10" db="EMBL/GenBank/DDBJ databases">
        <title>Genomic analysis of the causative agents of coccidiosis in chickens.</title>
        <authorList>
            <person name="Reid A.J."/>
            <person name="Blake D."/>
            <person name="Billington K."/>
            <person name="Browne H."/>
            <person name="Dunn M."/>
            <person name="Hung S."/>
            <person name="Kawahara F."/>
            <person name="Miranda-Saavedra D."/>
            <person name="Mourier T."/>
            <person name="Nagra H."/>
            <person name="Otto T.D."/>
            <person name="Rawlings N."/>
            <person name="Sanchez A."/>
            <person name="Sanders M."/>
            <person name="Subramaniam C."/>
            <person name="Tay Y."/>
            <person name="Dear P."/>
            <person name="Doerig C."/>
            <person name="Gruber A."/>
            <person name="Parkinson J."/>
            <person name="Shirley M."/>
            <person name="Wan K.L."/>
            <person name="Berriman M."/>
            <person name="Tomley F."/>
            <person name="Pain A."/>
        </authorList>
    </citation>
    <scope>NUCLEOTIDE SEQUENCE [LARGE SCALE GENOMIC DNA]</scope>
    <source>
        <strain evidence="17">Houghton</strain>
    </source>
</reference>
<keyword evidence="6 15" id="KW-1133">Transmembrane helix</keyword>
<dbReference type="AlphaFoldDB" id="U6ML93"/>
<evidence type="ECO:0000256" key="3">
    <source>
        <dbReference type="ARBA" id="ARBA00011738"/>
    </source>
</evidence>
<dbReference type="PANTHER" id="PTHR48020:SF12">
    <property type="entry name" value="PROTON MYO-INOSITOL COTRANSPORTER"/>
    <property type="match status" value="1"/>
</dbReference>
<evidence type="ECO:0000259" key="16">
    <source>
        <dbReference type="PROSITE" id="PS50850"/>
    </source>
</evidence>
<dbReference type="PRINTS" id="PR00171">
    <property type="entry name" value="SUGRTRNSPORT"/>
</dbReference>
<dbReference type="InterPro" id="IPR005829">
    <property type="entry name" value="Sugar_transporter_CS"/>
</dbReference>
<evidence type="ECO:0000256" key="7">
    <source>
        <dbReference type="ARBA" id="ARBA00023136"/>
    </source>
</evidence>
<proteinExistence type="inferred from homology"/>
<protein>
    <recommendedName>
        <fullName evidence="14">Hexose transporter 1</fullName>
    </recommendedName>
</protein>
<dbReference type="Proteomes" id="UP000030754">
    <property type="component" value="Unassembled WGS sequence"/>
</dbReference>
<dbReference type="SUPFAM" id="SSF103473">
    <property type="entry name" value="MFS general substrate transporter"/>
    <property type="match status" value="1"/>
</dbReference>
<keyword evidence="17" id="KW-0762">Sugar transport</keyword>
<dbReference type="InterPro" id="IPR020846">
    <property type="entry name" value="MFS_dom"/>
</dbReference>
<dbReference type="VEuPathDB" id="ToxoDB:ENH_00052810"/>
<feature type="transmembrane region" description="Helical" evidence="15">
    <location>
        <begin position="282"/>
        <end position="304"/>
    </location>
</feature>
<comment type="catalytic activity">
    <reaction evidence="9">
        <text>D-glucose(out) = D-glucose(in)</text>
        <dbReference type="Rhea" id="RHEA:60376"/>
        <dbReference type="ChEBI" id="CHEBI:4167"/>
    </reaction>
    <physiologicalReaction direction="left-to-right" evidence="9">
        <dbReference type="Rhea" id="RHEA:60377"/>
    </physiologicalReaction>
</comment>
<organism evidence="17 18">
    <name type="scientific">Eimeria necatrix</name>
    <dbReference type="NCBI Taxonomy" id="51315"/>
    <lineage>
        <taxon>Eukaryota</taxon>
        <taxon>Sar</taxon>
        <taxon>Alveolata</taxon>
        <taxon>Apicomplexa</taxon>
        <taxon>Conoidasida</taxon>
        <taxon>Coccidia</taxon>
        <taxon>Eucoccidiorida</taxon>
        <taxon>Eimeriorina</taxon>
        <taxon>Eimeriidae</taxon>
        <taxon>Eimeria</taxon>
    </lineage>
</organism>
<evidence type="ECO:0000256" key="1">
    <source>
        <dbReference type="ARBA" id="ARBA00004141"/>
    </source>
</evidence>
<dbReference type="PROSITE" id="PS00216">
    <property type="entry name" value="SUGAR_TRANSPORT_1"/>
    <property type="match status" value="1"/>
</dbReference>
<feature type="domain" description="Major facilitator superfamily (MFS) profile" evidence="16">
    <location>
        <begin position="1"/>
        <end position="309"/>
    </location>
</feature>
<evidence type="ECO:0000313" key="18">
    <source>
        <dbReference type="Proteomes" id="UP000030754"/>
    </source>
</evidence>
<dbReference type="Pfam" id="PF00083">
    <property type="entry name" value="Sugar_tr"/>
    <property type="match status" value="1"/>
</dbReference>
<dbReference type="Pfam" id="PF07690">
    <property type="entry name" value="MFS_1"/>
    <property type="match status" value="1"/>
</dbReference>
<evidence type="ECO:0000256" key="4">
    <source>
        <dbReference type="ARBA" id="ARBA00022448"/>
    </source>
</evidence>
<evidence type="ECO:0000256" key="10">
    <source>
        <dbReference type="ARBA" id="ARBA00044656"/>
    </source>
</evidence>
<dbReference type="Gene3D" id="1.20.1250.20">
    <property type="entry name" value="MFS general substrate transporter like domains"/>
    <property type="match status" value="2"/>
</dbReference>
<feature type="transmembrane region" description="Helical" evidence="15">
    <location>
        <begin position="180"/>
        <end position="202"/>
    </location>
</feature>
<evidence type="ECO:0000256" key="6">
    <source>
        <dbReference type="ARBA" id="ARBA00022989"/>
    </source>
</evidence>
<feature type="transmembrane region" description="Helical" evidence="15">
    <location>
        <begin position="47"/>
        <end position="64"/>
    </location>
</feature>
<feature type="transmembrane region" description="Helical" evidence="15">
    <location>
        <begin position="152"/>
        <end position="173"/>
    </location>
</feature>
<evidence type="ECO:0000256" key="14">
    <source>
        <dbReference type="ARBA" id="ARBA00044780"/>
    </source>
</evidence>
<reference evidence="17" key="2">
    <citation type="submission" date="2013-10" db="EMBL/GenBank/DDBJ databases">
        <authorList>
            <person name="Aslett M."/>
        </authorList>
    </citation>
    <scope>NUCLEOTIDE SEQUENCE [LARGE SCALE GENOMIC DNA]</scope>
    <source>
        <strain evidence="17">Houghton</strain>
    </source>
</reference>
<keyword evidence="5 15" id="KW-0812">Transmembrane</keyword>
<comment type="catalytic activity">
    <reaction evidence="12">
        <text>D-glucosamine(out) = D-glucosamine(in)</text>
        <dbReference type="Rhea" id="RHEA:78423"/>
        <dbReference type="ChEBI" id="CHEBI:58723"/>
    </reaction>
    <physiologicalReaction direction="left-to-right" evidence="12">
        <dbReference type="Rhea" id="RHEA:78424"/>
    </physiologicalReaction>
</comment>
<dbReference type="GO" id="GO:0022857">
    <property type="term" value="F:transmembrane transporter activity"/>
    <property type="evidence" value="ECO:0007669"/>
    <property type="project" value="InterPro"/>
</dbReference>
<accession>U6ML93</accession>
<evidence type="ECO:0000256" key="11">
    <source>
        <dbReference type="ARBA" id="ARBA00044662"/>
    </source>
</evidence>
<comment type="subunit">
    <text evidence="3">Homodimer.</text>
</comment>
<comment type="catalytic activity">
    <reaction evidence="11">
        <text>D-mannose(out) = D-mannose(in)</text>
        <dbReference type="Rhea" id="RHEA:78391"/>
        <dbReference type="ChEBI" id="CHEBI:4208"/>
    </reaction>
    <physiologicalReaction direction="left-to-right" evidence="11">
        <dbReference type="Rhea" id="RHEA:78392"/>
    </physiologicalReaction>
</comment>
<evidence type="ECO:0000256" key="13">
    <source>
        <dbReference type="ARBA" id="ARBA00044710"/>
    </source>
</evidence>
<dbReference type="InterPro" id="IPR050814">
    <property type="entry name" value="Myo-inositol_Transporter"/>
</dbReference>
<sequence>AGSVLGGWIADRLGRRPGLLLSDFCLLFASICFGIGTSFALVLVGRFFVGLGVGMGFVVYATYMCEIAPTDLRGDSSPRPHLVLVGRFFVGLGVGMGFVVYATYMYWRLLRTHHRPILTAVGCAVAQNLTAANSVIYFAIDIFTMAGISDPYLAGAGVGAMKFMGVICCMCLVEKLGRRVLLLLGTFGAVVCHLVIASGFLLQKTVDVHAAAATATDAAAAAAAAADAAAAAGTTPTTLLVVGMLVFMFCWNVSWAALMFVVASEVLPNSCRGVGMGLTITAFWTVAFIMQSTLEPLFVCITIAGKCFK</sequence>
<dbReference type="InterPro" id="IPR011701">
    <property type="entry name" value="MFS"/>
</dbReference>
<evidence type="ECO:0000256" key="12">
    <source>
        <dbReference type="ARBA" id="ARBA00044668"/>
    </source>
</evidence>
<evidence type="ECO:0000256" key="2">
    <source>
        <dbReference type="ARBA" id="ARBA00010992"/>
    </source>
</evidence>
<keyword evidence="4" id="KW-0813">Transport</keyword>
<dbReference type="InterPro" id="IPR005828">
    <property type="entry name" value="MFS_sugar_transport-like"/>
</dbReference>
<gene>
    <name evidence="17" type="ORF">ENH_00052810</name>
</gene>
<dbReference type="PANTHER" id="PTHR48020">
    <property type="entry name" value="PROTON MYO-INOSITOL COTRANSPORTER"/>
    <property type="match status" value="1"/>
</dbReference>
<dbReference type="EMBL" id="HG722874">
    <property type="protein sequence ID" value="CDJ63843.1"/>
    <property type="molecule type" value="Genomic_DNA"/>
</dbReference>
<comment type="catalytic activity">
    <reaction evidence="8">
        <text>D-galactose(in) = D-galactose(out)</text>
        <dbReference type="Rhea" id="RHEA:34915"/>
        <dbReference type="ChEBI" id="CHEBI:4139"/>
    </reaction>
    <physiologicalReaction direction="right-to-left" evidence="8">
        <dbReference type="Rhea" id="RHEA:34917"/>
    </physiologicalReaction>
</comment>
<name>U6ML93_9EIME</name>
<comment type="catalytic activity">
    <reaction evidence="13">
        <text>D-fructose(out) = D-fructose(in)</text>
        <dbReference type="Rhea" id="RHEA:60372"/>
        <dbReference type="ChEBI" id="CHEBI:37721"/>
    </reaction>
    <physiologicalReaction direction="left-to-right" evidence="13">
        <dbReference type="Rhea" id="RHEA:60373"/>
    </physiologicalReaction>
</comment>
<evidence type="ECO:0000256" key="9">
    <source>
        <dbReference type="ARBA" id="ARBA00044648"/>
    </source>
</evidence>
<dbReference type="GO" id="GO:0016020">
    <property type="term" value="C:membrane"/>
    <property type="evidence" value="ECO:0007669"/>
    <property type="project" value="UniProtKB-SubCell"/>
</dbReference>